<accession>A0A0L7LLH1</accession>
<feature type="compositionally biased region" description="Acidic residues" evidence="1">
    <location>
        <begin position="527"/>
        <end position="538"/>
    </location>
</feature>
<feature type="compositionally biased region" description="Basic residues" evidence="1">
    <location>
        <begin position="764"/>
        <end position="780"/>
    </location>
</feature>
<proteinExistence type="predicted"/>
<feature type="region of interest" description="Disordered" evidence="1">
    <location>
        <begin position="760"/>
        <end position="796"/>
    </location>
</feature>
<feature type="region of interest" description="Disordered" evidence="1">
    <location>
        <begin position="269"/>
        <end position="288"/>
    </location>
</feature>
<feature type="compositionally biased region" description="Polar residues" evidence="1">
    <location>
        <begin position="295"/>
        <end position="306"/>
    </location>
</feature>
<sequence length="860" mass="96372">MVNIIDDELWNPEPALRPEDEIILRKLHEMLQSTADDLKLLSGELSKFHEPGVQVKTAPTPLDEEFNEKVHIEEVVNAKFHGYKIIETQPVTEAKPPNIIVGGINTVNTQRPKIMNTGNPMNATITKRPVTRNLGISQMRIMQINDINQDSSKNEKLNNGKVYKAPKVAYDEFCYEHIEPEVKETPRKLQVQDMPRINIRSELKEQKVLQLDIVPDSNDAKVINTAKNNVSVVAIKHEIVPRKAPVKLPESVQFTETNSNKTRRLISKMSTCDSSGSGNNISSDAQVKHYTQKRIITSIRNSPKSSARNRNKKNTANENEPNKRRGLNLDEWKKKLNLVYGSSGSKKTRSSPPKVATRKTSTKMANVPKTLNNADYIPYSKLTVGGLRASDIEREISDLPNKKDIPLSPILDIILSSRENSNKESPRKHQLKDSPKILTTSDENLLQEVIDIEKSVSQTISKNLNKRFEPVQPSNISSESSNDKGNESYADDFEDEKSDQSGKSGNPLQYDDNLSVHNNSDKSNLPDIDDAASSDDDNIEARPKPGPSKPNKNTTCTKSSLSFKDSVDIFEFIHSVDMQDTATQSNTLNKIIPKETQTSPRTDKSIIQPTIHNDLWPSSDPRREVEKLFEMEKDFIKKLIIDEYGDLLEKNINKPSTSNENKDESSTKNESALQKNTQTSPARVKSIMTSPKRTKTRTTSPFNLSVPVNQTTSPMIFVTAEEQRIDVTHEADDISVNLSSPRFSLRLPQNSREVLLNLDAHSRNSSRNRAKAKSNSRTFRKTTVSSSSSSVDVDNSSELSSLGEVKIKKLRKRVPSISECSSSSKYSSDFLSMGILPLRSEGEVSFGQVGTDKKSRKNTR</sequence>
<feature type="compositionally biased region" description="Basic and acidic residues" evidence="1">
    <location>
        <begin position="320"/>
        <end position="334"/>
    </location>
</feature>
<feature type="compositionally biased region" description="Polar residues" evidence="1">
    <location>
        <begin position="668"/>
        <end position="681"/>
    </location>
</feature>
<keyword evidence="3" id="KW-1185">Reference proteome</keyword>
<dbReference type="Proteomes" id="UP000037510">
    <property type="component" value="Unassembled WGS sequence"/>
</dbReference>
<feature type="region of interest" description="Disordered" evidence="1">
    <location>
        <begin position="464"/>
        <end position="557"/>
    </location>
</feature>
<evidence type="ECO:0000256" key="1">
    <source>
        <dbReference type="SAM" id="MobiDB-lite"/>
    </source>
</evidence>
<dbReference type="EMBL" id="JTDY01000631">
    <property type="protein sequence ID" value="KOB76408.1"/>
    <property type="molecule type" value="Genomic_DNA"/>
</dbReference>
<protein>
    <submittedName>
        <fullName evidence="2">Purple acid phosphatase</fullName>
    </submittedName>
</protein>
<name>A0A0L7LLH1_OPEBR</name>
<gene>
    <name evidence="2" type="ORF">OBRU01_05767</name>
</gene>
<feature type="region of interest" description="Disordered" evidence="1">
    <location>
        <begin position="651"/>
        <end position="707"/>
    </location>
</feature>
<feature type="compositionally biased region" description="Low complexity" evidence="1">
    <location>
        <begin position="784"/>
        <end position="796"/>
    </location>
</feature>
<organism evidence="2 3">
    <name type="scientific">Operophtera brumata</name>
    <name type="common">Winter moth</name>
    <name type="synonym">Phalaena brumata</name>
    <dbReference type="NCBI Taxonomy" id="104452"/>
    <lineage>
        <taxon>Eukaryota</taxon>
        <taxon>Metazoa</taxon>
        <taxon>Ecdysozoa</taxon>
        <taxon>Arthropoda</taxon>
        <taxon>Hexapoda</taxon>
        <taxon>Insecta</taxon>
        <taxon>Pterygota</taxon>
        <taxon>Neoptera</taxon>
        <taxon>Endopterygota</taxon>
        <taxon>Lepidoptera</taxon>
        <taxon>Glossata</taxon>
        <taxon>Ditrysia</taxon>
        <taxon>Geometroidea</taxon>
        <taxon>Geometridae</taxon>
        <taxon>Larentiinae</taxon>
        <taxon>Operophtera</taxon>
    </lineage>
</organism>
<evidence type="ECO:0000313" key="3">
    <source>
        <dbReference type="Proteomes" id="UP000037510"/>
    </source>
</evidence>
<reference evidence="2 3" key="1">
    <citation type="journal article" date="2015" name="Genome Biol. Evol.">
        <title>The genome of winter moth (Operophtera brumata) provides a genomic perspective on sexual dimorphism and phenology.</title>
        <authorList>
            <person name="Derks M.F."/>
            <person name="Smit S."/>
            <person name="Salis L."/>
            <person name="Schijlen E."/>
            <person name="Bossers A."/>
            <person name="Mateman C."/>
            <person name="Pijl A.S."/>
            <person name="de Ridder D."/>
            <person name="Groenen M.A."/>
            <person name="Visser M.E."/>
            <person name="Megens H.J."/>
        </authorList>
    </citation>
    <scope>NUCLEOTIDE SEQUENCE [LARGE SCALE GENOMIC DNA]</scope>
    <source>
        <strain evidence="2">WM2013NL</strain>
        <tissue evidence="2">Head and thorax</tissue>
    </source>
</reference>
<comment type="caution">
    <text evidence="2">The sequence shown here is derived from an EMBL/GenBank/DDBJ whole genome shotgun (WGS) entry which is preliminary data.</text>
</comment>
<feature type="region of interest" description="Disordered" evidence="1">
    <location>
        <begin position="295"/>
        <end position="362"/>
    </location>
</feature>
<evidence type="ECO:0000313" key="2">
    <source>
        <dbReference type="EMBL" id="KOB76408.1"/>
    </source>
</evidence>
<feature type="compositionally biased region" description="Low complexity" evidence="1">
    <location>
        <begin position="273"/>
        <end position="284"/>
    </location>
</feature>
<dbReference type="AlphaFoldDB" id="A0A0L7LLH1"/>